<dbReference type="GO" id="GO:0015935">
    <property type="term" value="C:small ribosomal subunit"/>
    <property type="evidence" value="ECO:0007669"/>
    <property type="project" value="TreeGrafter"/>
</dbReference>
<dbReference type="GO" id="GO:0005737">
    <property type="term" value="C:cytoplasm"/>
    <property type="evidence" value="ECO:0007669"/>
    <property type="project" value="UniProtKB-ARBA"/>
</dbReference>
<dbReference type="InterPro" id="IPR020592">
    <property type="entry name" value="Ribosomal_bS16_CS"/>
</dbReference>
<dbReference type="AlphaFoldDB" id="A0A7C5LRW6"/>
<gene>
    <name evidence="3" type="primary">rpsP</name>
    <name evidence="5" type="ORF">ENJ42_00100</name>
</gene>
<comment type="similarity">
    <text evidence="3">Belongs to the bacterial ribosomal protein bS16 family.</text>
</comment>
<evidence type="ECO:0000256" key="2">
    <source>
        <dbReference type="ARBA" id="ARBA00023274"/>
    </source>
</evidence>
<dbReference type="PANTHER" id="PTHR12919">
    <property type="entry name" value="30S RIBOSOMAL PROTEIN S16"/>
    <property type="match status" value="1"/>
</dbReference>
<keyword evidence="2 3" id="KW-0687">Ribonucleoprotein</keyword>
<dbReference type="PANTHER" id="PTHR12919:SF20">
    <property type="entry name" value="SMALL RIBOSOMAL SUBUNIT PROTEIN BS16M"/>
    <property type="match status" value="1"/>
</dbReference>
<dbReference type="HAMAP" id="MF_00385">
    <property type="entry name" value="Ribosomal_bS16"/>
    <property type="match status" value="1"/>
</dbReference>
<protein>
    <recommendedName>
        <fullName evidence="3">Small ribosomal subunit protein bS16</fullName>
    </recommendedName>
</protein>
<dbReference type="InterPro" id="IPR023803">
    <property type="entry name" value="Ribosomal_bS16_dom_sf"/>
</dbReference>
<evidence type="ECO:0000313" key="5">
    <source>
        <dbReference type="EMBL" id="HHL41994.1"/>
    </source>
</evidence>
<accession>A0A7C5LRW6</accession>
<dbReference type="Proteomes" id="UP000885830">
    <property type="component" value="Unassembled WGS sequence"/>
</dbReference>
<dbReference type="GO" id="GO:0003735">
    <property type="term" value="F:structural constituent of ribosome"/>
    <property type="evidence" value="ECO:0007669"/>
    <property type="project" value="InterPro"/>
</dbReference>
<dbReference type="Pfam" id="PF00886">
    <property type="entry name" value="Ribosomal_S16"/>
    <property type="match status" value="1"/>
</dbReference>
<proteinExistence type="inferred from homology"/>
<evidence type="ECO:0000256" key="4">
    <source>
        <dbReference type="SAM" id="MobiDB-lite"/>
    </source>
</evidence>
<feature type="compositionally biased region" description="Basic and acidic residues" evidence="4">
    <location>
        <begin position="135"/>
        <end position="144"/>
    </location>
</feature>
<dbReference type="EMBL" id="DRMJ01000007">
    <property type="protein sequence ID" value="HHL41994.1"/>
    <property type="molecule type" value="Genomic_DNA"/>
</dbReference>
<dbReference type="PROSITE" id="PS00732">
    <property type="entry name" value="RIBOSOMAL_S16"/>
    <property type="match status" value="1"/>
</dbReference>
<feature type="compositionally biased region" description="Basic and acidic residues" evidence="4">
    <location>
        <begin position="110"/>
        <end position="126"/>
    </location>
</feature>
<name>A0A7C5LRW6_9PROT</name>
<sequence>MALKIRLARHGAKKRPYYRIVIADSRAPRDGRYIERVGSYNPMLAKTDENRVIINADKVKEWLAKGARPTDRVARFLNDAGLWEWKAGNNPNKGKPGAKALELIETRKEKEEARKVAEAEAKEAAKEAAAAAKAAEAEAAKAEAEAPAEEAPAEEAPAEEAASEE</sequence>
<keyword evidence="1 3" id="KW-0689">Ribosomal protein</keyword>
<evidence type="ECO:0000256" key="1">
    <source>
        <dbReference type="ARBA" id="ARBA00022980"/>
    </source>
</evidence>
<organism evidence="5">
    <name type="scientific">Hellea balneolensis</name>
    <dbReference type="NCBI Taxonomy" id="287478"/>
    <lineage>
        <taxon>Bacteria</taxon>
        <taxon>Pseudomonadati</taxon>
        <taxon>Pseudomonadota</taxon>
        <taxon>Alphaproteobacteria</taxon>
        <taxon>Maricaulales</taxon>
        <taxon>Robiginitomaculaceae</taxon>
        <taxon>Hellea</taxon>
    </lineage>
</organism>
<evidence type="ECO:0000256" key="3">
    <source>
        <dbReference type="HAMAP-Rule" id="MF_00385"/>
    </source>
</evidence>
<dbReference type="Gene3D" id="3.30.1320.10">
    <property type="match status" value="1"/>
</dbReference>
<feature type="compositionally biased region" description="Acidic residues" evidence="4">
    <location>
        <begin position="146"/>
        <end position="165"/>
    </location>
</feature>
<feature type="region of interest" description="Disordered" evidence="4">
    <location>
        <begin position="110"/>
        <end position="165"/>
    </location>
</feature>
<reference evidence="5" key="1">
    <citation type="journal article" date="2020" name="mSystems">
        <title>Genome- and Community-Level Interaction Insights into Carbon Utilization and Element Cycling Functions of Hydrothermarchaeota in Hydrothermal Sediment.</title>
        <authorList>
            <person name="Zhou Z."/>
            <person name="Liu Y."/>
            <person name="Xu W."/>
            <person name="Pan J."/>
            <person name="Luo Z.H."/>
            <person name="Li M."/>
        </authorList>
    </citation>
    <scope>NUCLEOTIDE SEQUENCE [LARGE SCALE GENOMIC DNA]</scope>
    <source>
        <strain evidence="5">HyVt-485</strain>
    </source>
</reference>
<dbReference type="SUPFAM" id="SSF54565">
    <property type="entry name" value="Ribosomal protein S16"/>
    <property type="match status" value="1"/>
</dbReference>
<dbReference type="GO" id="GO:0006412">
    <property type="term" value="P:translation"/>
    <property type="evidence" value="ECO:0007669"/>
    <property type="project" value="UniProtKB-UniRule"/>
</dbReference>
<comment type="caution">
    <text evidence="5">The sequence shown here is derived from an EMBL/GenBank/DDBJ whole genome shotgun (WGS) entry which is preliminary data.</text>
</comment>
<dbReference type="NCBIfam" id="TIGR00002">
    <property type="entry name" value="S16"/>
    <property type="match status" value="1"/>
</dbReference>
<dbReference type="InterPro" id="IPR000307">
    <property type="entry name" value="Ribosomal_bS16"/>
</dbReference>